<evidence type="ECO:0000313" key="4">
    <source>
        <dbReference type="Proteomes" id="UP000651452"/>
    </source>
</evidence>
<evidence type="ECO:0000259" key="2">
    <source>
        <dbReference type="Pfam" id="PF25000"/>
    </source>
</evidence>
<evidence type="ECO:0000259" key="1">
    <source>
        <dbReference type="Pfam" id="PF06985"/>
    </source>
</evidence>
<organism evidence="3 4">
    <name type="scientific">Ascochyta lentis</name>
    <dbReference type="NCBI Taxonomy" id="205686"/>
    <lineage>
        <taxon>Eukaryota</taxon>
        <taxon>Fungi</taxon>
        <taxon>Dikarya</taxon>
        <taxon>Ascomycota</taxon>
        <taxon>Pezizomycotina</taxon>
        <taxon>Dothideomycetes</taxon>
        <taxon>Pleosporomycetidae</taxon>
        <taxon>Pleosporales</taxon>
        <taxon>Pleosporineae</taxon>
        <taxon>Didymellaceae</taxon>
        <taxon>Ascochyta</taxon>
    </lineage>
</organism>
<dbReference type="AlphaFoldDB" id="A0A8H7J8Z4"/>
<name>A0A8H7J8Z4_9PLEO</name>
<dbReference type="SUPFAM" id="SSF52540">
    <property type="entry name" value="P-loop containing nucleoside triphosphate hydrolases"/>
    <property type="match status" value="1"/>
</dbReference>
<gene>
    <name evidence="3" type="ORF">EKO04_001607</name>
</gene>
<dbReference type="PANTHER" id="PTHR10622:SF11">
    <property type="entry name" value="HET-DOMAIN-CONTAINING PROTEIN"/>
    <property type="match status" value="1"/>
</dbReference>
<feature type="domain" description="Heterokaryon incompatibility" evidence="1">
    <location>
        <begin position="59"/>
        <end position="148"/>
    </location>
</feature>
<protein>
    <recommendedName>
        <fullName evidence="5">Kinesin light chain</fullName>
    </recommendedName>
</protein>
<feature type="domain" description="DUF7779" evidence="2">
    <location>
        <begin position="543"/>
        <end position="616"/>
    </location>
</feature>
<dbReference type="SUPFAM" id="SSF48452">
    <property type="entry name" value="TPR-like"/>
    <property type="match status" value="2"/>
</dbReference>
<dbReference type="Pfam" id="PF13424">
    <property type="entry name" value="TPR_12"/>
    <property type="match status" value="2"/>
</dbReference>
<dbReference type="OrthoDB" id="20872at2759"/>
<dbReference type="Gene3D" id="3.40.50.300">
    <property type="entry name" value="P-loop containing nucleotide triphosphate hydrolases"/>
    <property type="match status" value="1"/>
</dbReference>
<dbReference type="PANTHER" id="PTHR10622">
    <property type="entry name" value="HET DOMAIN-CONTAINING PROTEIN"/>
    <property type="match status" value="1"/>
</dbReference>
<dbReference type="Pfam" id="PF06985">
    <property type="entry name" value="HET"/>
    <property type="match status" value="1"/>
</dbReference>
<reference evidence="3" key="2">
    <citation type="submission" date="2020-09" db="EMBL/GenBank/DDBJ databases">
        <title>Reference genome assembly for Australian Ascochyta lentis isolate Al4.</title>
        <authorList>
            <person name="Lee R.C."/>
            <person name="Farfan-Caceres L.M."/>
            <person name="Debler J.W."/>
            <person name="Williams A.H."/>
            <person name="Henares B.M."/>
        </authorList>
    </citation>
    <scope>NUCLEOTIDE SEQUENCE</scope>
    <source>
        <strain evidence="3">Al4</strain>
    </source>
</reference>
<dbReference type="InterPro" id="IPR010730">
    <property type="entry name" value="HET"/>
</dbReference>
<dbReference type="Gene3D" id="1.25.40.10">
    <property type="entry name" value="Tetratricopeptide repeat domain"/>
    <property type="match status" value="3"/>
</dbReference>
<dbReference type="EMBL" id="RZGK01000003">
    <property type="protein sequence ID" value="KAF9700099.1"/>
    <property type="molecule type" value="Genomic_DNA"/>
</dbReference>
<comment type="caution">
    <text evidence="3">The sequence shown here is derived from an EMBL/GenBank/DDBJ whole genome shotgun (WGS) entry which is preliminary data.</text>
</comment>
<dbReference type="Pfam" id="PF13374">
    <property type="entry name" value="TPR_10"/>
    <property type="match status" value="2"/>
</dbReference>
<sequence>MAASAKVVNKQVKFTLTFRRLPKKVIKQVKSSPQSPTYLLLDNCAFRLVERVGDNIPRYAILSHTWGPDSDEVTFKDITKGRGKSKPGYHKLTFCSKQAAKDGIEFFWVDTCCIDKTSSAELTEAINSMFKWYQKADRCYALLSDVSTGSSASEITPEVWGSKFQSSRWFKRGWTLQELLAPVFVDFFSQDGEWIGDKTSLLQAVHDATRIPAQALQGGALSQFSTDERMSWTEGRETTREEDRAYSLLGVFDIHMPLIYGEGQQKAFARLRRGIEVSRRVQSLIKPPWTVPFRRDDDFVNRDSLDKVCRICAQPAGRASLVGLGGIGKSQIAIEYAYRVRDQSPAKWVFWVHAGTRARFEDEFRRIAEAIKMNGWDDPKVNVLRLVRNWLCNESNGKWTMVVDNADDADVFFNNTSQSRSGSSSDQQKLTGSYSSIIEVDPMDEEDALILLEKKLGSPVARDEAVQLVHTLDSIPLALTQAAVFIRQRAPRMSVLRYVQKVRKSDQHQARLLEKDVGDSRRDGRASHSIIATWQISFEHIRKHMPTAARLLSLMSMFDRQGIPESPLEGKYTVDGDGDISFDDDIHTLSSFSLIKMNTDGREFEMHQLVQFSTKKWLELRNELEEWKGMYAALMDASYPVGRHENWPVCRALFPHAQVMLHSQPKDAAMLQAWASVLFKASWYASEVGQYNEALGLGSTALLVRESVLGAEHITTMDSLDSLGEVLNQQGRMSNLASTYRKQGQWRKAEELEIKVGEVRTRVLGEEHLATLTSKANLASTYREQGRWKEAEELQAQVIKTQEIVLGKEHPSTLNSMAGLTMTYMNQMRWENAEELGMQVLKTRETVLGKEHPSTLLSIGDLAVIYREQGRWKEAEQLQVQVTDAQKIVLGQTHHSTLNSMSSLALTYKEQGHLYKAEQLEQQVMQTRKTILGNAHPDTLTSMNNLAFVLKAQNRIAEAVVLLDECLVLGKPVFGSEHPYILSSAEALYQWVQECKVEDHQTQG</sequence>
<proteinExistence type="predicted"/>
<evidence type="ECO:0000313" key="3">
    <source>
        <dbReference type="EMBL" id="KAF9700099.1"/>
    </source>
</evidence>
<accession>A0A8H7J8Z4</accession>
<dbReference type="NCBIfam" id="NF040586">
    <property type="entry name" value="FxSxx_TPR"/>
    <property type="match status" value="1"/>
</dbReference>
<evidence type="ECO:0008006" key="5">
    <source>
        <dbReference type="Google" id="ProtNLM"/>
    </source>
</evidence>
<reference evidence="3" key="1">
    <citation type="submission" date="2018-12" db="EMBL/GenBank/DDBJ databases">
        <authorList>
            <person name="Syme R.A."/>
            <person name="Farfan-Caceres L."/>
            <person name="Lichtenzveig J."/>
        </authorList>
    </citation>
    <scope>NUCLEOTIDE SEQUENCE</scope>
    <source>
        <strain evidence="3">Al4</strain>
    </source>
</reference>
<keyword evidence="4" id="KW-1185">Reference proteome</keyword>
<dbReference type="Proteomes" id="UP000651452">
    <property type="component" value="Unassembled WGS sequence"/>
</dbReference>
<dbReference type="InterPro" id="IPR056681">
    <property type="entry name" value="DUF7779"/>
</dbReference>
<dbReference type="Pfam" id="PF25000">
    <property type="entry name" value="DUF7779"/>
    <property type="match status" value="1"/>
</dbReference>
<dbReference type="InterPro" id="IPR011990">
    <property type="entry name" value="TPR-like_helical_dom_sf"/>
</dbReference>
<dbReference type="InterPro" id="IPR027417">
    <property type="entry name" value="P-loop_NTPase"/>
</dbReference>